<dbReference type="RefSeq" id="WP_092469691.1">
    <property type="nucleotide sequence ID" value="NZ_FOOX01000003.1"/>
</dbReference>
<gene>
    <name evidence="2" type="ORF">SAMN05660649_01214</name>
</gene>
<keyword evidence="1" id="KW-0472">Membrane</keyword>
<dbReference type="Proteomes" id="UP000199337">
    <property type="component" value="Unassembled WGS sequence"/>
</dbReference>
<accession>A0A1I2QMV6</accession>
<name>A0A1I2QMV6_9FIRM</name>
<organism evidence="2 3">
    <name type="scientific">Desulfotruncus arcticus DSM 17038</name>
    <dbReference type="NCBI Taxonomy" id="1121424"/>
    <lineage>
        <taxon>Bacteria</taxon>
        <taxon>Bacillati</taxon>
        <taxon>Bacillota</taxon>
        <taxon>Clostridia</taxon>
        <taxon>Eubacteriales</taxon>
        <taxon>Desulfallaceae</taxon>
        <taxon>Desulfotruncus</taxon>
    </lineage>
</organism>
<sequence>MIINKKQFITGIVLLLIFTAVFITIMSPLANGKTLVQAADDLFNQLTKGSTYIIPKVIDNAAKFEGTSFQVSVKAESLEDAEKYAKVFSAAGAQVTSDGGNVNINGDLGKVSVAALKDADVEFQNNGAQLKSEYGMESREVIYCWYNGIKALSAQYKLDNKVAELGLVNDVMTKGLEPAYNFEGIQAVNVKERSGITTFMLLFYVLYTILYGFAIMFIFEGLGIVASSHGEKAEA</sequence>
<protein>
    <submittedName>
        <fullName evidence="2">Uncharacterized protein</fullName>
    </submittedName>
</protein>
<keyword evidence="1" id="KW-1133">Transmembrane helix</keyword>
<feature type="transmembrane region" description="Helical" evidence="1">
    <location>
        <begin position="199"/>
        <end position="219"/>
    </location>
</feature>
<dbReference type="EMBL" id="FOOX01000003">
    <property type="protein sequence ID" value="SFG27006.1"/>
    <property type="molecule type" value="Genomic_DNA"/>
</dbReference>
<keyword evidence="1" id="KW-0812">Transmembrane</keyword>
<evidence type="ECO:0000313" key="2">
    <source>
        <dbReference type="EMBL" id="SFG27006.1"/>
    </source>
</evidence>
<keyword evidence="3" id="KW-1185">Reference proteome</keyword>
<evidence type="ECO:0000256" key="1">
    <source>
        <dbReference type="SAM" id="Phobius"/>
    </source>
</evidence>
<proteinExistence type="predicted"/>
<dbReference type="STRING" id="341036.SAMN05660649_01214"/>
<dbReference type="AlphaFoldDB" id="A0A1I2QMV6"/>
<evidence type="ECO:0000313" key="3">
    <source>
        <dbReference type="Proteomes" id="UP000199337"/>
    </source>
</evidence>
<reference evidence="3" key="1">
    <citation type="submission" date="2016-10" db="EMBL/GenBank/DDBJ databases">
        <authorList>
            <person name="Varghese N."/>
            <person name="Submissions S."/>
        </authorList>
    </citation>
    <scope>NUCLEOTIDE SEQUENCE [LARGE SCALE GENOMIC DNA]</scope>
    <source>
        <strain evidence="3">DSM 17038</strain>
    </source>
</reference>
<dbReference type="OrthoDB" id="9779692at2"/>